<dbReference type="SUPFAM" id="SSF82657">
    <property type="entry name" value="BolA-like"/>
    <property type="match status" value="1"/>
</dbReference>
<dbReference type="Gene3D" id="3.30.300.90">
    <property type="entry name" value="BolA-like"/>
    <property type="match status" value="1"/>
</dbReference>
<gene>
    <name evidence="2" type="ORF">Trichorick_00974</name>
</gene>
<comment type="similarity">
    <text evidence="1">Belongs to the BolA/IbaG family.</text>
</comment>
<name>A0ABZ0UVF5_9RICK</name>
<reference evidence="2 3" key="1">
    <citation type="submission" date="2022-10" db="EMBL/GenBank/DDBJ databases">
        <title>Host association and intracellularity evolved multiple times independently in the Rickettsiales.</title>
        <authorList>
            <person name="Castelli M."/>
            <person name="Nardi T."/>
            <person name="Gammuto L."/>
            <person name="Bellinzona G."/>
            <person name="Sabaneyeva E."/>
            <person name="Potekhin A."/>
            <person name="Serra V."/>
            <person name="Petroni G."/>
            <person name="Sassera D."/>
        </authorList>
    </citation>
    <scope>NUCLEOTIDE SEQUENCE [LARGE SCALE GENOMIC DNA]</scope>
    <source>
        <strain evidence="2 3">Kr 154-4</strain>
    </source>
</reference>
<keyword evidence="3" id="KW-1185">Reference proteome</keyword>
<accession>A0ABZ0UVF5</accession>
<sequence length="84" mass="9688">MQRSERIKQKLAALKPHHLEIIDQTSLHVGHAEHADDSETHFFIKISADILKEKTRLEQHNIINKLLDDEFNNGLHALSIKICT</sequence>
<evidence type="ECO:0000256" key="1">
    <source>
        <dbReference type="RuleBase" id="RU003860"/>
    </source>
</evidence>
<dbReference type="PANTHER" id="PTHR46230">
    <property type="match status" value="1"/>
</dbReference>
<dbReference type="PANTHER" id="PTHR46230:SF7">
    <property type="entry name" value="BOLA-LIKE PROTEIN 1"/>
    <property type="match status" value="1"/>
</dbReference>
<dbReference type="InterPro" id="IPR002634">
    <property type="entry name" value="BolA"/>
</dbReference>
<dbReference type="EMBL" id="CP112932">
    <property type="protein sequence ID" value="WPY01077.1"/>
    <property type="molecule type" value="Genomic_DNA"/>
</dbReference>
<evidence type="ECO:0000313" key="3">
    <source>
        <dbReference type="Proteomes" id="UP001326613"/>
    </source>
</evidence>
<dbReference type="InterPro" id="IPR036065">
    <property type="entry name" value="BolA-like_sf"/>
</dbReference>
<evidence type="ECO:0000313" key="2">
    <source>
        <dbReference type="EMBL" id="WPY01077.1"/>
    </source>
</evidence>
<dbReference type="Pfam" id="PF01722">
    <property type="entry name" value="BolA"/>
    <property type="match status" value="1"/>
</dbReference>
<dbReference type="PIRSF" id="PIRSF003113">
    <property type="entry name" value="BolA"/>
    <property type="match status" value="1"/>
</dbReference>
<proteinExistence type="inferred from homology"/>
<protein>
    <submittedName>
        <fullName evidence="2">BolA family transcriptional regulator</fullName>
    </submittedName>
</protein>
<dbReference type="Proteomes" id="UP001326613">
    <property type="component" value="Chromosome"/>
</dbReference>
<organism evidence="2 3">
    <name type="scientific">Candidatus Trichorickettsia mobilis</name>
    <dbReference type="NCBI Taxonomy" id="1346319"/>
    <lineage>
        <taxon>Bacteria</taxon>
        <taxon>Pseudomonadati</taxon>
        <taxon>Pseudomonadota</taxon>
        <taxon>Alphaproteobacteria</taxon>
        <taxon>Rickettsiales</taxon>
        <taxon>Rickettsiaceae</taxon>
        <taxon>Rickettsieae</taxon>
        <taxon>Candidatus Trichorickettsia</taxon>
    </lineage>
</organism>
<dbReference type="RefSeq" id="WP_323737883.1">
    <property type="nucleotide sequence ID" value="NZ_CP112932.1"/>
</dbReference>